<dbReference type="Pfam" id="PF00483">
    <property type="entry name" value="NTP_transferase"/>
    <property type="match status" value="1"/>
</dbReference>
<evidence type="ECO:0000313" key="5">
    <source>
        <dbReference type="Proteomes" id="UP000268033"/>
    </source>
</evidence>
<dbReference type="RefSeq" id="WP_123420491.1">
    <property type="nucleotide sequence ID" value="NZ_RJUL01000001.1"/>
</dbReference>
<proteinExistence type="predicted"/>
<comment type="caution">
    <text evidence="4">The sequence shown here is derived from an EMBL/GenBank/DDBJ whole genome shotgun (WGS) entry which is preliminary data.</text>
</comment>
<dbReference type="AlphaFoldDB" id="A0A3N1PQC7"/>
<gene>
    <name evidence="4" type="ORF">EDC28_101405</name>
</gene>
<protein>
    <submittedName>
        <fullName evidence="4">MurNAc alpha-1-phosphate uridylyltransferase</fullName>
    </submittedName>
</protein>
<name>A0A3N1PQC7_9GAMM</name>
<dbReference type="STRING" id="584787.GCA_001247655_03696"/>
<feature type="domain" description="Nucleotidyl transferase" evidence="3">
    <location>
        <begin position="2"/>
        <end position="142"/>
    </location>
</feature>
<sequence length="218" mass="23242">MKAMILAAGRGERMRPLTDHTPKPLLVAGGKPLIVHHLERLAAAGIKEVAINTAWLGEQLPKALGDGSAFGMCIDYSHEGEALETAGGIRRALPMLGSGPFLLVNGDVYCDADVTRLMAAKAPTLLLVDNPPQHPDGDFGLIDGWVVNAPRHYTYAGIALLDTALFAGLAEGYGALGPLLRQWADEGRLGGLHYGGYWQDVGTPARLEALNHYLEDKA</sequence>
<keyword evidence="1 4" id="KW-0808">Transferase</keyword>
<accession>A0A3N1PQC7</accession>
<keyword evidence="2 4" id="KW-0548">Nucleotidyltransferase</keyword>
<evidence type="ECO:0000259" key="3">
    <source>
        <dbReference type="Pfam" id="PF00483"/>
    </source>
</evidence>
<dbReference type="PANTHER" id="PTHR43584">
    <property type="entry name" value="NUCLEOTIDYL TRANSFERASE"/>
    <property type="match status" value="1"/>
</dbReference>
<dbReference type="InterPro" id="IPR029044">
    <property type="entry name" value="Nucleotide-diphossugar_trans"/>
</dbReference>
<dbReference type="CDD" id="cd06422">
    <property type="entry name" value="NTP_transferase_like_1"/>
    <property type="match status" value="1"/>
</dbReference>
<dbReference type="Proteomes" id="UP000268033">
    <property type="component" value="Unassembled WGS sequence"/>
</dbReference>
<dbReference type="NCBIfam" id="NF045761">
    <property type="entry name" value="NAMPUrTaseMurU"/>
    <property type="match status" value="1"/>
</dbReference>
<keyword evidence="5" id="KW-1185">Reference proteome</keyword>
<dbReference type="SUPFAM" id="SSF53448">
    <property type="entry name" value="Nucleotide-diphospho-sugar transferases"/>
    <property type="match status" value="1"/>
</dbReference>
<evidence type="ECO:0000256" key="2">
    <source>
        <dbReference type="ARBA" id="ARBA00022695"/>
    </source>
</evidence>
<reference evidence="4 5" key="1">
    <citation type="submission" date="2018-11" db="EMBL/GenBank/DDBJ databases">
        <title>Genomic Encyclopedia of Type Strains, Phase IV (KMG-IV): sequencing the most valuable type-strain genomes for metagenomic binning, comparative biology and taxonomic classification.</title>
        <authorList>
            <person name="Goeker M."/>
        </authorList>
    </citation>
    <scope>NUCLEOTIDE SEQUENCE [LARGE SCALE GENOMIC DNA]</scope>
    <source>
        <strain evidence="4 5">DSM 21945</strain>
    </source>
</reference>
<dbReference type="EMBL" id="RJUL01000001">
    <property type="protein sequence ID" value="ROQ30713.1"/>
    <property type="molecule type" value="Genomic_DNA"/>
</dbReference>
<dbReference type="GO" id="GO:0016779">
    <property type="term" value="F:nucleotidyltransferase activity"/>
    <property type="evidence" value="ECO:0007669"/>
    <property type="project" value="UniProtKB-KW"/>
</dbReference>
<evidence type="ECO:0000256" key="1">
    <source>
        <dbReference type="ARBA" id="ARBA00022679"/>
    </source>
</evidence>
<dbReference type="Gene3D" id="3.90.550.10">
    <property type="entry name" value="Spore Coat Polysaccharide Biosynthesis Protein SpsA, Chain A"/>
    <property type="match status" value="1"/>
</dbReference>
<dbReference type="InterPro" id="IPR054790">
    <property type="entry name" value="MurU"/>
</dbReference>
<organism evidence="4 5">
    <name type="scientific">Gallaecimonas pentaromativorans</name>
    <dbReference type="NCBI Taxonomy" id="584787"/>
    <lineage>
        <taxon>Bacteria</taxon>
        <taxon>Pseudomonadati</taxon>
        <taxon>Pseudomonadota</taxon>
        <taxon>Gammaproteobacteria</taxon>
        <taxon>Enterobacterales</taxon>
        <taxon>Gallaecimonadaceae</taxon>
        <taxon>Gallaecimonas</taxon>
    </lineage>
</organism>
<dbReference type="InterPro" id="IPR005835">
    <property type="entry name" value="NTP_transferase_dom"/>
</dbReference>
<dbReference type="InterPro" id="IPR050065">
    <property type="entry name" value="GlmU-like"/>
</dbReference>
<dbReference type="PANTHER" id="PTHR43584:SF8">
    <property type="entry name" value="N-ACETYLMURAMATE ALPHA-1-PHOSPHATE URIDYLYLTRANSFERASE"/>
    <property type="match status" value="1"/>
</dbReference>
<evidence type="ECO:0000313" key="4">
    <source>
        <dbReference type="EMBL" id="ROQ30713.1"/>
    </source>
</evidence>